<dbReference type="EMBL" id="CP013015">
    <property type="protein sequence ID" value="AMM40006.1"/>
    <property type="molecule type" value="Genomic_DNA"/>
</dbReference>
<dbReference type="OrthoDB" id="5770192at2"/>
<keyword evidence="2" id="KW-1185">Reference proteome</keyword>
<protein>
    <submittedName>
        <fullName evidence="1">Uncharacterized protein</fullName>
    </submittedName>
</protein>
<gene>
    <name evidence="1" type="ORF">HS1_000200</name>
</gene>
<accession>A0A7U4TH97</accession>
<organism evidence="1 2">
    <name type="scientific">Desulfofervidus auxilii</name>
    <dbReference type="NCBI Taxonomy" id="1621989"/>
    <lineage>
        <taxon>Bacteria</taxon>
        <taxon>Pseudomonadati</taxon>
        <taxon>Thermodesulfobacteriota</taxon>
        <taxon>Candidatus Desulfofervidia</taxon>
        <taxon>Candidatus Desulfofervidales</taxon>
        <taxon>Candidatus Desulfofervidaceae</taxon>
        <taxon>Candidatus Desulfofervidus</taxon>
    </lineage>
</organism>
<sequence length="72" mass="7936">MGKVTVKAKIRNFLDEGMAQKGIIPPEEIRETEVEGLVDFGATLLTLPEEMVEKLGLTLGREIEVSYTVKSS</sequence>
<dbReference type="AlphaFoldDB" id="A0A7U4TH97"/>
<dbReference type="KEGG" id="daw:HS1_000200"/>
<evidence type="ECO:0000313" key="1">
    <source>
        <dbReference type="EMBL" id="AMM40006.1"/>
    </source>
</evidence>
<evidence type="ECO:0000313" key="2">
    <source>
        <dbReference type="Proteomes" id="UP000070560"/>
    </source>
</evidence>
<dbReference type="RefSeq" id="WP_066060314.1">
    <property type="nucleotide sequence ID" value="NZ_CP013015.1"/>
</dbReference>
<name>A0A7U4TH97_DESA2</name>
<dbReference type="Proteomes" id="UP000070560">
    <property type="component" value="Chromosome"/>
</dbReference>
<proteinExistence type="predicted"/>
<reference evidence="1 2" key="1">
    <citation type="submission" date="2015-10" db="EMBL/GenBank/DDBJ databases">
        <title>Candidatus Desulfofervidus auxilii, a hydrogenotrophic sulfate-reducing bacterium involved in the thermophilic anaerobic oxidation of methane.</title>
        <authorList>
            <person name="Krukenberg V."/>
            <person name="Richter M."/>
            <person name="Wegener G."/>
        </authorList>
    </citation>
    <scope>NUCLEOTIDE SEQUENCE [LARGE SCALE GENOMIC DNA]</scope>
    <source>
        <strain evidence="1 2">HS1</strain>
    </source>
</reference>